<evidence type="ECO:0000256" key="1">
    <source>
        <dbReference type="ARBA" id="ARBA00022723"/>
    </source>
</evidence>
<organism evidence="5 6">
    <name type="scientific">Thermophilibacter provencensis</name>
    <dbReference type="NCBI Taxonomy" id="1852386"/>
    <lineage>
        <taxon>Bacteria</taxon>
        <taxon>Bacillati</taxon>
        <taxon>Actinomycetota</taxon>
        <taxon>Coriobacteriia</taxon>
        <taxon>Coriobacteriales</taxon>
        <taxon>Atopobiaceae</taxon>
        <taxon>Thermophilibacter</taxon>
    </lineage>
</organism>
<feature type="domain" description="4Fe-4S ferredoxin-type" evidence="4">
    <location>
        <begin position="26"/>
        <end position="56"/>
    </location>
</feature>
<dbReference type="PROSITE" id="PS51379">
    <property type="entry name" value="4FE4S_FER_2"/>
    <property type="match status" value="1"/>
</dbReference>
<dbReference type="Pfam" id="PF00037">
    <property type="entry name" value="Fer4"/>
    <property type="match status" value="1"/>
</dbReference>
<evidence type="ECO:0000313" key="5">
    <source>
        <dbReference type="EMBL" id="HJF45349.1"/>
    </source>
</evidence>
<sequence>MRCAELSLRNPEAGRRGGFIPSVFVGTLPEDKRLSACIGCGSCAAVCPQQIDIPGTLAGFAERFAG</sequence>
<dbReference type="Proteomes" id="UP000697330">
    <property type="component" value="Unassembled WGS sequence"/>
</dbReference>
<evidence type="ECO:0000256" key="3">
    <source>
        <dbReference type="ARBA" id="ARBA00023014"/>
    </source>
</evidence>
<evidence type="ECO:0000256" key="2">
    <source>
        <dbReference type="ARBA" id="ARBA00023004"/>
    </source>
</evidence>
<dbReference type="Gene3D" id="1.10.1060.10">
    <property type="entry name" value="Alpha-helical ferredoxin"/>
    <property type="match status" value="1"/>
</dbReference>
<dbReference type="EMBL" id="DYWQ01000090">
    <property type="protein sequence ID" value="HJF45349.1"/>
    <property type="molecule type" value="Genomic_DNA"/>
</dbReference>
<keyword evidence="3" id="KW-0411">Iron-sulfur</keyword>
<reference evidence="5" key="2">
    <citation type="submission" date="2021-09" db="EMBL/GenBank/DDBJ databases">
        <authorList>
            <person name="Gilroy R."/>
        </authorList>
    </citation>
    <scope>NUCLEOTIDE SEQUENCE</scope>
    <source>
        <strain evidence="5">CHK124-7917</strain>
    </source>
</reference>
<dbReference type="InterPro" id="IPR017896">
    <property type="entry name" value="4Fe4S_Fe-S-bd"/>
</dbReference>
<gene>
    <name evidence="5" type="ORF">K8U72_06145</name>
</gene>
<dbReference type="GO" id="GO:0046872">
    <property type="term" value="F:metal ion binding"/>
    <property type="evidence" value="ECO:0007669"/>
    <property type="project" value="UniProtKB-KW"/>
</dbReference>
<dbReference type="GO" id="GO:0051536">
    <property type="term" value="F:iron-sulfur cluster binding"/>
    <property type="evidence" value="ECO:0007669"/>
    <property type="project" value="UniProtKB-KW"/>
</dbReference>
<dbReference type="InterPro" id="IPR017900">
    <property type="entry name" value="4Fe4S_Fe_S_CS"/>
</dbReference>
<keyword evidence="2" id="KW-0408">Iron</keyword>
<dbReference type="SUPFAM" id="SSF46548">
    <property type="entry name" value="alpha-helical ferredoxin"/>
    <property type="match status" value="1"/>
</dbReference>
<dbReference type="InterPro" id="IPR009051">
    <property type="entry name" value="Helical_ferredxn"/>
</dbReference>
<evidence type="ECO:0000259" key="4">
    <source>
        <dbReference type="PROSITE" id="PS51379"/>
    </source>
</evidence>
<dbReference type="PROSITE" id="PS00198">
    <property type="entry name" value="4FE4S_FER_1"/>
    <property type="match status" value="1"/>
</dbReference>
<name>A0A921GGC0_9ACTN</name>
<dbReference type="RefSeq" id="WP_274959132.1">
    <property type="nucleotide sequence ID" value="NZ_DYWQ01000090.1"/>
</dbReference>
<dbReference type="AlphaFoldDB" id="A0A921GGC0"/>
<keyword evidence="1" id="KW-0479">Metal-binding</keyword>
<protein>
    <submittedName>
        <fullName evidence="5">4Fe-4S binding protein</fullName>
    </submittedName>
</protein>
<accession>A0A921GGC0</accession>
<evidence type="ECO:0000313" key="6">
    <source>
        <dbReference type="Proteomes" id="UP000697330"/>
    </source>
</evidence>
<reference evidence="5" key="1">
    <citation type="journal article" date="2021" name="PeerJ">
        <title>Extensive microbial diversity within the chicken gut microbiome revealed by metagenomics and culture.</title>
        <authorList>
            <person name="Gilroy R."/>
            <person name="Ravi A."/>
            <person name="Getino M."/>
            <person name="Pursley I."/>
            <person name="Horton D.L."/>
            <person name="Alikhan N.F."/>
            <person name="Baker D."/>
            <person name="Gharbi K."/>
            <person name="Hall N."/>
            <person name="Watson M."/>
            <person name="Adriaenssens E.M."/>
            <person name="Foster-Nyarko E."/>
            <person name="Jarju S."/>
            <person name="Secka A."/>
            <person name="Antonio M."/>
            <person name="Oren A."/>
            <person name="Chaudhuri R.R."/>
            <person name="La Ragione R."/>
            <person name="Hildebrand F."/>
            <person name="Pallen M.J."/>
        </authorList>
    </citation>
    <scope>NUCLEOTIDE SEQUENCE</scope>
    <source>
        <strain evidence="5">CHK124-7917</strain>
    </source>
</reference>
<proteinExistence type="predicted"/>
<comment type="caution">
    <text evidence="5">The sequence shown here is derived from an EMBL/GenBank/DDBJ whole genome shotgun (WGS) entry which is preliminary data.</text>
</comment>